<dbReference type="GO" id="GO:0042162">
    <property type="term" value="F:telomeric DNA binding"/>
    <property type="evidence" value="ECO:0007669"/>
    <property type="project" value="TreeGrafter"/>
</dbReference>
<dbReference type="GO" id="GO:1990879">
    <property type="term" value="C:CST complex"/>
    <property type="evidence" value="ECO:0007669"/>
    <property type="project" value="TreeGrafter"/>
</dbReference>
<dbReference type="Proteomes" id="UP000261520">
    <property type="component" value="Unplaced"/>
</dbReference>
<organism evidence="10 11">
    <name type="scientific">Periophthalmus magnuspinnatus</name>
    <dbReference type="NCBI Taxonomy" id="409849"/>
    <lineage>
        <taxon>Eukaryota</taxon>
        <taxon>Metazoa</taxon>
        <taxon>Chordata</taxon>
        <taxon>Craniata</taxon>
        <taxon>Vertebrata</taxon>
        <taxon>Euteleostomi</taxon>
        <taxon>Actinopterygii</taxon>
        <taxon>Neopterygii</taxon>
        <taxon>Teleostei</taxon>
        <taxon>Neoteleostei</taxon>
        <taxon>Acanthomorphata</taxon>
        <taxon>Gobiaria</taxon>
        <taxon>Gobiiformes</taxon>
        <taxon>Gobioidei</taxon>
        <taxon>Gobiidae</taxon>
        <taxon>Oxudercinae</taxon>
        <taxon>Periophthalmus</taxon>
    </lineage>
</organism>
<keyword evidence="8" id="KW-0539">Nucleus</keyword>
<dbReference type="GO" id="GO:0045740">
    <property type="term" value="P:positive regulation of DNA replication"/>
    <property type="evidence" value="ECO:0007669"/>
    <property type="project" value="TreeGrafter"/>
</dbReference>
<accession>A0A3B4BHF4</accession>
<evidence type="ECO:0000256" key="7">
    <source>
        <dbReference type="ARBA" id="ARBA00023125"/>
    </source>
</evidence>
<evidence type="ECO:0000313" key="10">
    <source>
        <dbReference type="Ensembl" id="ENSPMGP00000027942.1"/>
    </source>
</evidence>
<keyword evidence="11" id="KW-1185">Reference proteome</keyword>
<keyword evidence="7" id="KW-0238">DNA-binding</keyword>
<dbReference type="Ensembl" id="ENSPMGT00000029761.1">
    <property type="protein sequence ID" value="ENSPMGP00000027942.1"/>
    <property type="gene ID" value="ENSPMGG00000022533.1"/>
</dbReference>
<evidence type="ECO:0000256" key="8">
    <source>
        <dbReference type="ARBA" id="ARBA00023242"/>
    </source>
</evidence>
<keyword evidence="6" id="KW-0779">Telomere</keyword>
<evidence type="ECO:0000256" key="9">
    <source>
        <dbReference type="SAM" id="MobiDB-lite"/>
    </source>
</evidence>
<reference evidence="10" key="1">
    <citation type="submission" date="2025-08" db="UniProtKB">
        <authorList>
            <consortium name="Ensembl"/>
        </authorList>
    </citation>
    <scope>IDENTIFICATION</scope>
</reference>
<comment type="similarity">
    <text evidence="3">Belongs to the CTC1 family.</text>
</comment>
<dbReference type="Pfam" id="PF15489">
    <property type="entry name" value="CTC1"/>
    <property type="match status" value="3"/>
</dbReference>
<sequence length="762" mass="85140">RLPCVSCLSWTTNQHRAWAREAEQIPGLRPFPRVKLLLIGWLCRGRGPDLSLKDATGELSCQVPKPPHFKVLCPPPLCHPDTSCRLWWSRSVHVGMSVHVTQLRACTLRSWNRNSVLSATGQSELTVHPADQSQPSVTSVFCTQDVLSRGAGLYVIDRKVGLCLANQPLPLRAIRPGDTLQISNVHVLRRPSPDHAPIMLCCCLRSSVTVTAFSPGYRGDEEESCPGDGVLLRLLLHKDVGVAMYLWMCHVTTCLRDRLVLVQSWFRPGSGLVQAWSSPGLILETVTGPRKSRRRDIYGEMMDTPHTCCLVCVRHFTMVTERFIQSEFPSFRHLDQEHFISLSLSLCRIYLQFSLDQVTVLSPSVSMAIQLRQGAGPGSDASGEELEPEERKRKRRRDEEATACVSVVIRVEQKEGVALRNVEAGRTLSFNLKTAVIGPVVCWGRDPKNHPITEREVTPGENKVQDLTPLFVVWFWRELESLTGARTLHIQVRCPPILLVCQMPSLYIRCPPSLHQMPFLWTGVRLTVCDHSGRSLQVYLELSHAPFSPGLLPGNTLSFSRVQRKCHTDYIVQKSAALVCSSTPTPPPFPIMLLGQWGEGSEVNVARVKGHLVCVMFLQLQWTCSKCLLCFSRAVVLSAAPPRLVVLEDGTAEAHVCFYNPLVRALLRLDDSQWAGLQRALKVKGHIQVQPRGRSMSVVSLCPPFCSSAPLLCSSASLRMVRGDRDFVTKMRPPLQLTCVHLERDGPMRREGRTTETRGTDQ</sequence>
<dbReference type="GO" id="GO:0010833">
    <property type="term" value="P:telomere maintenance via telomere lengthening"/>
    <property type="evidence" value="ECO:0007669"/>
    <property type="project" value="TreeGrafter"/>
</dbReference>
<evidence type="ECO:0000256" key="5">
    <source>
        <dbReference type="ARBA" id="ARBA00022454"/>
    </source>
</evidence>
<name>A0A3B4BHF4_9GOBI</name>
<dbReference type="AlphaFoldDB" id="A0A3B4BHF4"/>
<evidence type="ECO:0000256" key="6">
    <source>
        <dbReference type="ARBA" id="ARBA00022895"/>
    </source>
</evidence>
<proteinExistence type="inferred from homology"/>
<dbReference type="PANTHER" id="PTHR14865:SF2">
    <property type="entry name" value="CST COMPLEX SUBUNIT CTC1"/>
    <property type="match status" value="1"/>
</dbReference>
<keyword evidence="5" id="KW-0158">Chromosome</keyword>
<feature type="region of interest" description="Disordered" evidence="9">
    <location>
        <begin position="372"/>
        <end position="397"/>
    </location>
</feature>
<evidence type="ECO:0000256" key="1">
    <source>
        <dbReference type="ARBA" id="ARBA00004123"/>
    </source>
</evidence>
<evidence type="ECO:0000256" key="3">
    <source>
        <dbReference type="ARBA" id="ARBA00006332"/>
    </source>
</evidence>
<dbReference type="InterPro" id="IPR042617">
    <property type="entry name" value="CTC1-like"/>
</dbReference>
<evidence type="ECO:0000256" key="4">
    <source>
        <dbReference type="ARBA" id="ARBA00016175"/>
    </source>
</evidence>
<comment type="subcellular location">
    <subcellularLocation>
        <location evidence="2">Chromosome</location>
        <location evidence="2">Telomere</location>
    </subcellularLocation>
    <subcellularLocation>
        <location evidence="1">Nucleus</location>
    </subcellularLocation>
</comment>
<reference evidence="10" key="2">
    <citation type="submission" date="2025-09" db="UniProtKB">
        <authorList>
            <consortium name="Ensembl"/>
        </authorList>
    </citation>
    <scope>IDENTIFICATION</scope>
</reference>
<dbReference type="InterPro" id="IPR029156">
    <property type="entry name" value="CTC1"/>
</dbReference>
<dbReference type="STRING" id="409849.ENSPMGP00000027942"/>
<dbReference type="GO" id="GO:0003697">
    <property type="term" value="F:single-stranded DNA binding"/>
    <property type="evidence" value="ECO:0007669"/>
    <property type="project" value="InterPro"/>
</dbReference>
<dbReference type="PANTHER" id="PTHR14865">
    <property type="entry name" value="CST COMPLEX SUBUNIT CTC1"/>
    <property type="match status" value="1"/>
</dbReference>
<evidence type="ECO:0000256" key="2">
    <source>
        <dbReference type="ARBA" id="ARBA00004574"/>
    </source>
</evidence>
<protein>
    <recommendedName>
        <fullName evidence="4">CST complex subunit CTC1</fullName>
    </recommendedName>
</protein>
<evidence type="ECO:0000313" key="11">
    <source>
        <dbReference type="Proteomes" id="UP000261520"/>
    </source>
</evidence>